<evidence type="ECO:0000313" key="5">
    <source>
        <dbReference type="EMBL" id="CAA9489302.1"/>
    </source>
</evidence>
<dbReference type="SUPFAM" id="SSF109604">
    <property type="entry name" value="HD-domain/PDEase-like"/>
    <property type="match status" value="1"/>
</dbReference>
<protein>
    <recommendedName>
        <fullName evidence="4">HD-GYP domain-containing protein</fullName>
    </recommendedName>
</protein>
<feature type="transmembrane region" description="Helical" evidence="3">
    <location>
        <begin position="34"/>
        <end position="56"/>
    </location>
</feature>
<sequence>MREVYLKSYVGALLAAALTLVASWAYWHGVEFEVSLAVGTIVLACLVLLGDVFPLRVSDKSAIGVWDVGLVLAVVTLGPAYAAIAALPSALYVGRRDWLRTAYEVGHSIVIVYLAGLVFSFASHTPLLLGSAAPVAQVVYGTFATGLTLLAANRLIAAVLLKIKYDRGFDETWKEDTQPYVLSDVLNVLTAGFGALALVVFGPVAGPVAALALLGGAIGSQVLVYRSREHLKENEKLRQRIESLEVTLATSNNTFGTMIVRDLGRRDGFTHRHAAATAVYAADLAREMGMDETRVGKLRMAGLLHNVGLLGLPEALLLATGKPNSIAQSRLAEHPARGAEALAAVPEFEEMASWVRWHHERPDGRGYPDKLRGPWIPTEAKVLAVAQAYAALVLDGPSRPGVSTAEAREKLGAGADTEFDGVVVRALLRILDTESEGYRMADDHRFVFPAPEGWRAAPDAPAPVREGQGSRSADRERSQG</sequence>
<name>A0A6J4S450_9ACTN</name>
<feature type="transmembrane region" description="Helical" evidence="3">
    <location>
        <begin position="105"/>
        <end position="126"/>
    </location>
</feature>
<feature type="domain" description="HD-GYP" evidence="4">
    <location>
        <begin position="248"/>
        <end position="443"/>
    </location>
</feature>
<keyword evidence="3" id="KW-0472">Membrane</keyword>
<dbReference type="Gene3D" id="1.10.3210.10">
    <property type="entry name" value="Hypothetical protein af1432"/>
    <property type="match status" value="1"/>
</dbReference>
<feature type="transmembrane region" description="Helical" evidence="3">
    <location>
        <begin position="68"/>
        <end position="93"/>
    </location>
</feature>
<proteinExistence type="predicted"/>
<evidence type="ECO:0000259" key="4">
    <source>
        <dbReference type="PROSITE" id="PS51832"/>
    </source>
</evidence>
<keyword evidence="1" id="KW-0175">Coiled coil</keyword>
<keyword evidence="3" id="KW-0812">Transmembrane</keyword>
<accession>A0A6J4S450</accession>
<dbReference type="InterPro" id="IPR037522">
    <property type="entry name" value="HD_GYP_dom"/>
</dbReference>
<reference evidence="5" key="1">
    <citation type="submission" date="2020-02" db="EMBL/GenBank/DDBJ databases">
        <authorList>
            <person name="Meier V. D."/>
        </authorList>
    </citation>
    <scope>NUCLEOTIDE SEQUENCE</scope>
    <source>
        <strain evidence="5">AVDCRST_MAG05</strain>
    </source>
</reference>
<dbReference type="PANTHER" id="PTHR43155">
    <property type="entry name" value="CYCLIC DI-GMP PHOSPHODIESTERASE PA4108-RELATED"/>
    <property type="match status" value="1"/>
</dbReference>
<keyword evidence="3" id="KW-1133">Transmembrane helix</keyword>
<feature type="coiled-coil region" evidence="1">
    <location>
        <begin position="227"/>
        <end position="254"/>
    </location>
</feature>
<dbReference type="CDD" id="cd00077">
    <property type="entry name" value="HDc"/>
    <property type="match status" value="1"/>
</dbReference>
<dbReference type="EMBL" id="CADCVM010000193">
    <property type="protein sequence ID" value="CAA9489302.1"/>
    <property type="molecule type" value="Genomic_DNA"/>
</dbReference>
<evidence type="ECO:0000256" key="1">
    <source>
        <dbReference type="SAM" id="Coils"/>
    </source>
</evidence>
<evidence type="ECO:0000256" key="2">
    <source>
        <dbReference type="SAM" id="MobiDB-lite"/>
    </source>
</evidence>
<evidence type="ECO:0000256" key="3">
    <source>
        <dbReference type="SAM" id="Phobius"/>
    </source>
</evidence>
<feature type="transmembrane region" description="Helical" evidence="3">
    <location>
        <begin position="138"/>
        <end position="161"/>
    </location>
</feature>
<dbReference type="AlphaFoldDB" id="A0A6J4S450"/>
<gene>
    <name evidence="5" type="ORF">AVDCRST_MAG05-1778</name>
</gene>
<feature type="region of interest" description="Disordered" evidence="2">
    <location>
        <begin position="452"/>
        <end position="480"/>
    </location>
</feature>
<dbReference type="InterPro" id="IPR003607">
    <property type="entry name" value="HD/PDEase_dom"/>
</dbReference>
<dbReference type="Pfam" id="PF13487">
    <property type="entry name" value="HD_5"/>
    <property type="match status" value="1"/>
</dbReference>
<organism evidence="5">
    <name type="scientific">uncultured Rubrobacteraceae bacterium</name>
    <dbReference type="NCBI Taxonomy" id="349277"/>
    <lineage>
        <taxon>Bacteria</taxon>
        <taxon>Bacillati</taxon>
        <taxon>Actinomycetota</taxon>
        <taxon>Rubrobacteria</taxon>
        <taxon>Rubrobacterales</taxon>
        <taxon>Rubrobacteraceae</taxon>
        <taxon>environmental samples</taxon>
    </lineage>
</organism>
<dbReference type="PROSITE" id="PS51832">
    <property type="entry name" value="HD_GYP"/>
    <property type="match status" value="1"/>
</dbReference>
<feature type="transmembrane region" description="Helical" evidence="3">
    <location>
        <begin position="6"/>
        <end position="27"/>
    </location>
</feature>